<feature type="binding site" evidence="9">
    <location>
        <position position="215"/>
    </location>
    <ligand>
        <name>1-deoxy-D-xylulose 5-phosphate</name>
        <dbReference type="ChEBI" id="CHEBI:57792"/>
    </ligand>
</feature>
<comment type="pathway">
    <text evidence="1 9">Isoprenoid biosynthesis; isopentenyl diphosphate biosynthesis via DXP pathway; isopentenyl diphosphate from 1-deoxy-D-xylulose 5-phosphate: step 1/6.</text>
</comment>
<comment type="cofactor">
    <cofactor evidence="9">
        <name>Mg(2+)</name>
        <dbReference type="ChEBI" id="CHEBI:18420"/>
    </cofactor>
    <cofactor evidence="9">
        <name>Mn(2+)</name>
        <dbReference type="ChEBI" id="CHEBI:29035"/>
    </cofactor>
</comment>
<dbReference type="InterPro" id="IPR003821">
    <property type="entry name" value="DXP_reductoisomerase"/>
</dbReference>
<evidence type="ECO:0000313" key="14">
    <source>
        <dbReference type="Proteomes" id="UP000199441"/>
    </source>
</evidence>
<feature type="binding site" evidence="9">
    <location>
        <position position="202"/>
    </location>
    <ligand>
        <name>NADPH</name>
        <dbReference type="ChEBI" id="CHEBI:57783"/>
    </ligand>
</feature>
<feature type="domain" description="1-deoxy-D-xylulose 5-phosphate reductoisomerase N-terminal" evidence="10">
    <location>
        <begin position="4"/>
        <end position="129"/>
    </location>
</feature>
<dbReference type="InterPro" id="IPR026877">
    <property type="entry name" value="DXPR_C"/>
</dbReference>
<feature type="domain" description="DXP reductoisomerase C-terminal" evidence="12">
    <location>
        <begin position="258"/>
        <end position="379"/>
    </location>
</feature>
<feature type="binding site" evidence="9">
    <location>
        <position position="147"/>
    </location>
    <ligand>
        <name>Mn(2+)</name>
        <dbReference type="ChEBI" id="CHEBI:29035"/>
    </ligand>
</feature>
<feature type="binding site" evidence="9">
    <location>
        <position position="37"/>
    </location>
    <ligand>
        <name>NADPH</name>
        <dbReference type="ChEBI" id="CHEBI:57783"/>
    </ligand>
</feature>
<evidence type="ECO:0000313" key="13">
    <source>
        <dbReference type="EMBL" id="SDW42892.1"/>
    </source>
</evidence>
<dbReference type="PANTHER" id="PTHR30525">
    <property type="entry name" value="1-DEOXY-D-XYLULOSE 5-PHOSPHATE REDUCTOISOMERASE"/>
    <property type="match status" value="1"/>
</dbReference>
<dbReference type="STRING" id="670155.SAMN04488001_1156"/>
<dbReference type="NCBIfam" id="TIGR00243">
    <property type="entry name" value="Dxr"/>
    <property type="match status" value="1"/>
</dbReference>
<evidence type="ECO:0000256" key="8">
    <source>
        <dbReference type="ARBA" id="ARBA00048543"/>
    </source>
</evidence>
<comment type="function">
    <text evidence="9">Catalyzes the NADPH-dependent rearrangement and reduction of 1-deoxy-D-xylulose-5-phosphate (DXP) to 2-C-methyl-D-erythritol 4-phosphate (MEP).</text>
</comment>
<keyword evidence="14" id="KW-1185">Reference proteome</keyword>
<feature type="binding site" evidence="9">
    <location>
        <position position="122"/>
    </location>
    <ligand>
        <name>1-deoxy-D-xylulose 5-phosphate</name>
        <dbReference type="ChEBI" id="CHEBI:57792"/>
    </ligand>
</feature>
<dbReference type="PIRSF" id="PIRSF006205">
    <property type="entry name" value="Dxp_reductismrs"/>
    <property type="match status" value="1"/>
</dbReference>
<dbReference type="InterPro" id="IPR013644">
    <property type="entry name" value="DXP_reductoisomerase_C"/>
</dbReference>
<comment type="catalytic activity">
    <reaction evidence="8">
        <text>2-C-methyl-D-erythritol 4-phosphate + NADP(+) = 1-deoxy-D-xylulose 5-phosphate + NADPH + H(+)</text>
        <dbReference type="Rhea" id="RHEA:13717"/>
        <dbReference type="ChEBI" id="CHEBI:15378"/>
        <dbReference type="ChEBI" id="CHEBI:57783"/>
        <dbReference type="ChEBI" id="CHEBI:57792"/>
        <dbReference type="ChEBI" id="CHEBI:58262"/>
        <dbReference type="ChEBI" id="CHEBI:58349"/>
        <dbReference type="EC" id="1.1.1.267"/>
    </reaction>
    <physiologicalReaction direction="right-to-left" evidence="8">
        <dbReference type="Rhea" id="RHEA:13719"/>
    </physiologicalReaction>
</comment>
<dbReference type="Proteomes" id="UP000199441">
    <property type="component" value="Unassembled WGS sequence"/>
</dbReference>
<keyword evidence="9" id="KW-0460">Magnesium</keyword>
<evidence type="ECO:0000256" key="7">
    <source>
        <dbReference type="ARBA" id="ARBA00023229"/>
    </source>
</evidence>
<feature type="binding site" evidence="9">
    <location>
        <position position="13"/>
    </location>
    <ligand>
        <name>NADPH</name>
        <dbReference type="ChEBI" id="CHEBI:57783"/>
    </ligand>
</feature>
<feature type="binding site" evidence="9">
    <location>
        <position position="218"/>
    </location>
    <ligand>
        <name>1-deoxy-D-xylulose 5-phosphate</name>
        <dbReference type="ChEBI" id="CHEBI:57792"/>
    </ligand>
</feature>
<evidence type="ECO:0000256" key="3">
    <source>
        <dbReference type="ARBA" id="ARBA00022723"/>
    </source>
</evidence>
<feature type="binding site" evidence="9">
    <location>
        <position position="218"/>
    </location>
    <ligand>
        <name>Mn(2+)</name>
        <dbReference type="ChEBI" id="CHEBI:29035"/>
    </ligand>
</feature>
<dbReference type="SUPFAM" id="SSF51735">
    <property type="entry name" value="NAD(P)-binding Rossmann-fold domains"/>
    <property type="match status" value="1"/>
</dbReference>
<feature type="binding site" evidence="9">
    <location>
        <position position="11"/>
    </location>
    <ligand>
        <name>NADPH</name>
        <dbReference type="ChEBI" id="CHEBI:57783"/>
    </ligand>
</feature>
<feature type="domain" description="1-deoxy-D-xylulose 5-phosphate reductoisomerase C-terminal" evidence="11">
    <location>
        <begin position="143"/>
        <end position="226"/>
    </location>
</feature>
<dbReference type="PANTHER" id="PTHR30525:SF0">
    <property type="entry name" value="1-DEOXY-D-XYLULOSE 5-PHOSPHATE REDUCTOISOMERASE, CHLOROPLASTIC"/>
    <property type="match status" value="1"/>
</dbReference>
<evidence type="ECO:0000256" key="5">
    <source>
        <dbReference type="ARBA" id="ARBA00023002"/>
    </source>
</evidence>
<feature type="binding site" evidence="9">
    <location>
        <position position="10"/>
    </location>
    <ligand>
        <name>NADPH</name>
        <dbReference type="ChEBI" id="CHEBI:57783"/>
    </ligand>
</feature>
<keyword evidence="5 9" id="KW-0560">Oxidoreductase</keyword>
<dbReference type="RefSeq" id="WP_089945462.1">
    <property type="nucleotide sequence ID" value="NZ_FNOI01000001.1"/>
</dbReference>
<comment type="similarity">
    <text evidence="2 9">Belongs to the DXR family.</text>
</comment>
<feature type="binding site" evidence="9">
    <location>
        <position position="121"/>
    </location>
    <ligand>
        <name>NADPH</name>
        <dbReference type="ChEBI" id="CHEBI:57783"/>
    </ligand>
</feature>
<dbReference type="InterPro" id="IPR036169">
    <property type="entry name" value="DXPR_C_sf"/>
</dbReference>
<dbReference type="InterPro" id="IPR036291">
    <property type="entry name" value="NAD(P)-bd_dom_sf"/>
</dbReference>
<dbReference type="Pfam" id="PF02670">
    <property type="entry name" value="DXP_reductoisom"/>
    <property type="match status" value="1"/>
</dbReference>
<feature type="binding site" evidence="9">
    <location>
        <position position="209"/>
    </location>
    <ligand>
        <name>1-deoxy-D-xylulose 5-phosphate</name>
        <dbReference type="ChEBI" id="CHEBI:57792"/>
    </ligand>
</feature>
<dbReference type="Pfam" id="PF13288">
    <property type="entry name" value="DXPR_C"/>
    <property type="match status" value="1"/>
</dbReference>
<dbReference type="HAMAP" id="MF_00183">
    <property type="entry name" value="DXP_reductoisom"/>
    <property type="match status" value="1"/>
</dbReference>
<keyword evidence="4 9" id="KW-0521">NADP</keyword>
<evidence type="ECO:0000256" key="2">
    <source>
        <dbReference type="ARBA" id="ARBA00006825"/>
    </source>
</evidence>
<evidence type="ECO:0000256" key="6">
    <source>
        <dbReference type="ARBA" id="ARBA00023211"/>
    </source>
</evidence>
<gene>
    <name evidence="9" type="primary">dxr</name>
    <name evidence="13" type="ORF">SAMN04488001_1156</name>
</gene>
<evidence type="ECO:0000259" key="12">
    <source>
        <dbReference type="Pfam" id="PF13288"/>
    </source>
</evidence>
<dbReference type="SUPFAM" id="SSF69055">
    <property type="entry name" value="1-deoxy-D-xylulose-5-phosphate reductoisomerase, C-terminal domain"/>
    <property type="match status" value="1"/>
</dbReference>
<dbReference type="Pfam" id="PF08436">
    <property type="entry name" value="DXP_redisom_C"/>
    <property type="match status" value="1"/>
</dbReference>
<dbReference type="GO" id="GO:0030604">
    <property type="term" value="F:1-deoxy-D-xylulose-5-phosphate reductoisomerase activity"/>
    <property type="evidence" value="ECO:0007669"/>
    <property type="project" value="UniProtKB-UniRule"/>
</dbReference>
<feature type="binding site" evidence="9">
    <location>
        <position position="149"/>
    </location>
    <ligand>
        <name>1-deoxy-D-xylulose 5-phosphate</name>
        <dbReference type="ChEBI" id="CHEBI:57792"/>
    </ligand>
</feature>
<dbReference type="Gene3D" id="3.40.50.720">
    <property type="entry name" value="NAD(P)-binding Rossmann-like Domain"/>
    <property type="match status" value="1"/>
</dbReference>
<organism evidence="13 14">
    <name type="scientific">Litoreibacter albidus</name>
    <dbReference type="NCBI Taxonomy" id="670155"/>
    <lineage>
        <taxon>Bacteria</taxon>
        <taxon>Pseudomonadati</taxon>
        <taxon>Pseudomonadota</taxon>
        <taxon>Alphaproteobacteria</taxon>
        <taxon>Rhodobacterales</taxon>
        <taxon>Roseobacteraceae</taxon>
        <taxon>Litoreibacter</taxon>
    </lineage>
</organism>
<dbReference type="EMBL" id="FNOI01000001">
    <property type="protein sequence ID" value="SDW42892.1"/>
    <property type="molecule type" value="Genomic_DNA"/>
</dbReference>
<dbReference type="GO" id="GO:0051484">
    <property type="term" value="P:isopentenyl diphosphate biosynthetic process, methylerythritol 4-phosphate pathway involved in terpenoid biosynthetic process"/>
    <property type="evidence" value="ECO:0007669"/>
    <property type="project" value="UniProtKB-ARBA"/>
</dbReference>
<keyword evidence="7 9" id="KW-0414">Isoprene biosynthesis</keyword>
<feature type="binding site" evidence="9">
    <location>
        <position position="12"/>
    </location>
    <ligand>
        <name>NADPH</name>
        <dbReference type="ChEBI" id="CHEBI:57783"/>
    </ligand>
</feature>
<keyword evidence="13" id="KW-0413">Isomerase</keyword>
<feature type="binding site" evidence="9">
    <location>
        <position position="173"/>
    </location>
    <ligand>
        <name>1-deoxy-D-xylulose 5-phosphate</name>
        <dbReference type="ChEBI" id="CHEBI:57792"/>
    </ligand>
</feature>
<name>A0A1H2TG98_9RHOB</name>
<keyword evidence="6 9" id="KW-0464">Manganese</keyword>
<proteinExistence type="inferred from homology"/>
<feature type="binding site" evidence="9">
    <location>
        <position position="36"/>
    </location>
    <ligand>
        <name>NADPH</name>
        <dbReference type="ChEBI" id="CHEBI:57783"/>
    </ligand>
</feature>
<feature type="binding site" evidence="9">
    <location>
        <position position="38"/>
    </location>
    <ligand>
        <name>NADPH</name>
        <dbReference type="ChEBI" id="CHEBI:57783"/>
    </ligand>
</feature>
<reference evidence="14" key="1">
    <citation type="submission" date="2016-10" db="EMBL/GenBank/DDBJ databases">
        <authorList>
            <person name="Varghese N."/>
            <person name="Submissions S."/>
        </authorList>
    </citation>
    <scope>NUCLEOTIDE SEQUENCE [LARGE SCALE GENOMIC DNA]</scope>
    <source>
        <strain evidence="14">DSM 26922</strain>
    </source>
</reference>
<feature type="binding site" evidence="9">
    <location>
        <position position="148"/>
    </location>
    <ligand>
        <name>1-deoxy-D-xylulose 5-phosphate</name>
        <dbReference type="ChEBI" id="CHEBI:57792"/>
    </ligand>
</feature>
<dbReference type="AlphaFoldDB" id="A0A1H2TG98"/>
<accession>A0A1H2TG98</accession>
<dbReference type="GO" id="GO:0016853">
    <property type="term" value="F:isomerase activity"/>
    <property type="evidence" value="ECO:0007669"/>
    <property type="project" value="UniProtKB-KW"/>
</dbReference>
<feature type="binding site" evidence="9">
    <location>
        <position position="123"/>
    </location>
    <ligand>
        <name>NADPH</name>
        <dbReference type="ChEBI" id="CHEBI:57783"/>
    </ligand>
</feature>
<dbReference type="SUPFAM" id="SSF55347">
    <property type="entry name" value="Glyceraldehyde-3-phosphate dehydrogenase-like, C-terminal domain"/>
    <property type="match status" value="1"/>
</dbReference>
<evidence type="ECO:0000256" key="4">
    <source>
        <dbReference type="ARBA" id="ARBA00022857"/>
    </source>
</evidence>
<dbReference type="FunFam" id="3.40.50.720:FF:000045">
    <property type="entry name" value="1-deoxy-D-xylulose 5-phosphate reductoisomerase"/>
    <property type="match status" value="1"/>
</dbReference>
<dbReference type="UniPathway" id="UPA00056">
    <property type="reaction ID" value="UER00092"/>
</dbReference>
<evidence type="ECO:0000259" key="11">
    <source>
        <dbReference type="Pfam" id="PF08436"/>
    </source>
</evidence>
<feature type="binding site" evidence="9">
    <location>
        <position position="214"/>
    </location>
    <ligand>
        <name>1-deoxy-D-xylulose 5-phosphate</name>
        <dbReference type="ChEBI" id="CHEBI:57792"/>
    </ligand>
</feature>
<feature type="binding site" evidence="9">
    <location>
        <position position="196"/>
    </location>
    <ligand>
        <name>1-deoxy-D-xylulose 5-phosphate</name>
        <dbReference type="ChEBI" id="CHEBI:57792"/>
    </ligand>
</feature>
<evidence type="ECO:0000259" key="10">
    <source>
        <dbReference type="Pfam" id="PF02670"/>
    </source>
</evidence>
<evidence type="ECO:0000256" key="1">
    <source>
        <dbReference type="ARBA" id="ARBA00005094"/>
    </source>
</evidence>
<keyword evidence="3 9" id="KW-0479">Metal-binding</keyword>
<sequence>MRTVTIFGATGSIGESTVDLIARAPEQYRVVALTGGRNVARLAEQAILLNAELAVTAFDDCFADLKAALAGTGIEVAAGGAAIVEAADRHADLFMSAIVGAAGLPPGLRALRHGTTLALANKESLVTAGPYLLAEAARYGATILPVDSEHSAVFQALVGEDMQTVERVIITASGGAFRDWPMEKLAGATIEQASSHPNWDMGQRITIDSASMFNKAMELIETKEFFGFQPSQIETVVHPESLIHALVGFNDGALMAHLGPPDMRHAIGYALHWPERGHVPVERLDLVKIASLNFRPADEARYPALRIARDVMQTGGLAGAAFNAAKEAALDAFIAGQIGFLDMARLVDEVLNRLQGQNGLSCDILSLDKVLETDHLAREMTQEFVQVTAAR</sequence>
<dbReference type="Gene3D" id="1.10.1740.10">
    <property type="match status" value="1"/>
</dbReference>
<dbReference type="EC" id="1.1.1.267" evidence="9"/>
<protein>
    <recommendedName>
        <fullName evidence="9">1-deoxy-D-xylulose 5-phosphate reductoisomerase</fullName>
        <shortName evidence="9">DXP reductoisomerase</shortName>
        <ecNumber evidence="9">1.1.1.267</ecNumber>
    </recommendedName>
    <alternativeName>
        <fullName evidence="9">1-deoxyxylulose-5-phosphate reductoisomerase</fullName>
    </alternativeName>
    <alternativeName>
        <fullName evidence="9">2-C-methyl-D-erythritol 4-phosphate synthase</fullName>
    </alternativeName>
</protein>
<dbReference type="GO" id="GO:0070402">
    <property type="term" value="F:NADPH binding"/>
    <property type="evidence" value="ECO:0007669"/>
    <property type="project" value="InterPro"/>
</dbReference>
<dbReference type="GO" id="GO:0030145">
    <property type="term" value="F:manganese ion binding"/>
    <property type="evidence" value="ECO:0007669"/>
    <property type="project" value="TreeGrafter"/>
</dbReference>
<dbReference type="InterPro" id="IPR013512">
    <property type="entry name" value="DXP_reductoisomerase_N"/>
</dbReference>
<feature type="binding site" evidence="9">
    <location>
        <position position="149"/>
    </location>
    <ligand>
        <name>Mn(2+)</name>
        <dbReference type="ChEBI" id="CHEBI:29035"/>
    </ligand>
</feature>
<dbReference type="OrthoDB" id="9806546at2"/>
<evidence type="ECO:0000256" key="9">
    <source>
        <dbReference type="HAMAP-Rule" id="MF_00183"/>
    </source>
</evidence>